<dbReference type="SUPFAM" id="SSF57845">
    <property type="entry name" value="B-box zinc-binding domain"/>
    <property type="match status" value="1"/>
</dbReference>
<dbReference type="PANTHER" id="PTHR25462:SF296">
    <property type="entry name" value="MEIOTIC P26, ISOFORM F"/>
    <property type="match status" value="1"/>
</dbReference>
<dbReference type="InterPro" id="IPR013783">
    <property type="entry name" value="Ig-like_fold"/>
</dbReference>
<dbReference type="EMBL" id="VSWD01000013">
    <property type="protein sequence ID" value="KAK3083910.1"/>
    <property type="molecule type" value="Genomic_DNA"/>
</dbReference>
<dbReference type="SUPFAM" id="SSF81296">
    <property type="entry name" value="E set domains"/>
    <property type="match status" value="1"/>
</dbReference>
<keyword evidence="11" id="KW-1185">Reference proteome</keyword>
<dbReference type="SMART" id="SM00336">
    <property type="entry name" value="BBOX"/>
    <property type="match status" value="2"/>
</dbReference>
<dbReference type="Gene3D" id="3.30.40.10">
    <property type="entry name" value="Zinc/RING finger domain, C3HC4 (zinc finger)"/>
    <property type="match status" value="1"/>
</dbReference>
<keyword evidence="1" id="KW-0479">Metal-binding</keyword>
<feature type="repeat" description="Filamin" evidence="6">
    <location>
        <begin position="363"/>
        <end position="470"/>
    </location>
</feature>
<evidence type="ECO:0000256" key="3">
    <source>
        <dbReference type="ARBA" id="ARBA00022771"/>
    </source>
</evidence>
<feature type="compositionally biased region" description="Basic residues" evidence="7">
    <location>
        <begin position="497"/>
        <end position="509"/>
    </location>
</feature>
<dbReference type="PROSITE" id="PS50119">
    <property type="entry name" value="ZF_BBOX"/>
    <property type="match status" value="1"/>
</dbReference>
<evidence type="ECO:0000256" key="2">
    <source>
        <dbReference type="ARBA" id="ARBA00022737"/>
    </source>
</evidence>
<dbReference type="PROSITE" id="PS50194">
    <property type="entry name" value="FILAMIN_REPEAT"/>
    <property type="match status" value="1"/>
</dbReference>
<dbReference type="SMART" id="SM00184">
    <property type="entry name" value="RING"/>
    <property type="match status" value="1"/>
</dbReference>
<dbReference type="GO" id="GO:0008270">
    <property type="term" value="F:zinc ion binding"/>
    <property type="evidence" value="ECO:0007669"/>
    <property type="project" value="UniProtKB-KW"/>
</dbReference>
<dbReference type="InterPro" id="IPR003649">
    <property type="entry name" value="Bbox_C"/>
</dbReference>
<feature type="domain" description="B box-type" evidence="9">
    <location>
        <begin position="96"/>
        <end position="143"/>
    </location>
</feature>
<evidence type="ECO:0000256" key="1">
    <source>
        <dbReference type="ARBA" id="ARBA00022723"/>
    </source>
</evidence>
<dbReference type="PANTHER" id="PTHR25462">
    <property type="entry name" value="BONUS, ISOFORM C-RELATED"/>
    <property type="match status" value="1"/>
</dbReference>
<sequence>MAATQTDETRGMAKCLLSATCGHCNHLYDETEFQPRLLPCLHILCITCLSQLVADDKIVCPFCHTKHRAANNDVANFPRDYTKQDLLELLKLKSSDLTVICDVCDEDAKAAYRCRTCNDYLCSECYGFHKRCKRYKSHDVISIKNLLSSELRSDDVTAPSYCKLPGHTNEVKTMFCMSPECQRSLCAKCALKDISAGHQVVNIEQIFERQMKSLKSSEKDLNFLRKSIDSAMSLVQDEISGVKKIADSCVASAESAFDACIESLQKRKEAIISRIKLERARKLDILEEQEESMLNLRQRVDDGITYFKEAETHVNRTYFVETAPFIQRQFEDLRNARIDEGANICTHMHFRPTMLQELEKSIPEIGEVICTRAFAPNTKIKASDCAPVGESTTVLVQLRDRHNDVIDDENVDLIISLVGASGHVLESSENCQMENGMYKAVFVPRSVGKYRIDISVYGQPLNNHNDEINVTGYSEIGKIKYSISFTESNSEMPVRTPRPKSSRKGERHRHVGSEVLTNLLRPRKNIDCPSFHFDESTQSSTCFLSDDKKILSNKQTCLARRRPTIKNRGCIYQGVAGSVFFTSPCKSYFELELKYHLLTDVKADDMICDVMFADTEMAEFVTPFRHIHDAFSLCVGFCTKCSQVCMEAWDHERSVGHIPLGLASTKSSLNKTYGILIADDSASIKLVDVGEGELLLTIEGVDFNKSLWPAFAVYGARKLDVMLRLKTGRDIREVPRTVLVV</sequence>
<dbReference type="PROSITE" id="PS00518">
    <property type="entry name" value="ZF_RING_1"/>
    <property type="match status" value="1"/>
</dbReference>
<proteinExistence type="predicted"/>
<dbReference type="InterPro" id="IPR017907">
    <property type="entry name" value="Znf_RING_CS"/>
</dbReference>
<evidence type="ECO:0000256" key="6">
    <source>
        <dbReference type="PROSITE-ProRule" id="PRU00087"/>
    </source>
</evidence>
<dbReference type="SUPFAM" id="SSF57850">
    <property type="entry name" value="RING/U-box"/>
    <property type="match status" value="1"/>
</dbReference>
<dbReference type="PROSITE" id="PS50089">
    <property type="entry name" value="ZF_RING_2"/>
    <property type="match status" value="1"/>
</dbReference>
<name>A0AA88XMK1_PINIB</name>
<dbReference type="InterPro" id="IPR014756">
    <property type="entry name" value="Ig_E-set"/>
</dbReference>
<dbReference type="Gene3D" id="3.30.160.60">
    <property type="entry name" value="Classic Zinc Finger"/>
    <property type="match status" value="1"/>
</dbReference>
<dbReference type="InterPro" id="IPR013083">
    <property type="entry name" value="Znf_RING/FYVE/PHD"/>
</dbReference>
<comment type="caution">
    <text evidence="10">The sequence shown here is derived from an EMBL/GenBank/DDBJ whole genome shotgun (WGS) entry which is preliminary data.</text>
</comment>
<evidence type="ECO:0000313" key="10">
    <source>
        <dbReference type="EMBL" id="KAK3083910.1"/>
    </source>
</evidence>
<protein>
    <submittedName>
        <fullName evidence="10">Uncharacterized protein</fullName>
    </submittedName>
</protein>
<keyword evidence="4" id="KW-0862">Zinc</keyword>
<feature type="region of interest" description="Disordered" evidence="7">
    <location>
        <begin position="490"/>
        <end position="509"/>
    </location>
</feature>
<evidence type="ECO:0000313" key="11">
    <source>
        <dbReference type="Proteomes" id="UP001186944"/>
    </source>
</evidence>
<dbReference type="Gene3D" id="2.60.40.10">
    <property type="entry name" value="Immunoglobulins"/>
    <property type="match status" value="1"/>
</dbReference>
<evidence type="ECO:0000259" key="8">
    <source>
        <dbReference type="PROSITE" id="PS50089"/>
    </source>
</evidence>
<evidence type="ECO:0000256" key="4">
    <source>
        <dbReference type="ARBA" id="ARBA00022833"/>
    </source>
</evidence>
<dbReference type="Proteomes" id="UP001186944">
    <property type="component" value="Unassembled WGS sequence"/>
</dbReference>
<keyword evidence="2" id="KW-0677">Repeat</keyword>
<dbReference type="InterPro" id="IPR000315">
    <property type="entry name" value="Znf_B-box"/>
</dbReference>
<dbReference type="SMART" id="SM00502">
    <property type="entry name" value="BBC"/>
    <property type="match status" value="1"/>
</dbReference>
<organism evidence="10 11">
    <name type="scientific">Pinctada imbricata</name>
    <name type="common">Atlantic pearl-oyster</name>
    <name type="synonym">Pinctada martensii</name>
    <dbReference type="NCBI Taxonomy" id="66713"/>
    <lineage>
        <taxon>Eukaryota</taxon>
        <taxon>Metazoa</taxon>
        <taxon>Spiralia</taxon>
        <taxon>Lophotrochozoa</taxon>
        <taxon>Mollusca</taxon>
        <taxon>Bivalvia</taxon>
        <taxon>Autobranchia</taxon>
        <taxon>Pteriomorphia</taxon>
        <taxon>Pterioida</taxon>
        <taxon>Pterioidea</taxon>
        <taxon>Pteriidae</taxon>
        <taxon>Pinctada</taxon>
    </lineage>
</organism>
<dbReference type="InterPro" id="IPR047153">
    <property type="entry name" value="TRIM45/56/19-like"/>
</dbReference>
<evidence type="ECO:0000256" key="7">
    <source>
        <dbReference type="SAM" id="MobiDB-lite"/>
    </source>
</evidence>
<gene>
    <name evidence="10" type="ORF">FSP39_005163</name>
</gene>
<dbReference type="InterPro" id="IPR017868">
    <property type="entry name" value="Filamin/ABP280_repeat-like"/>
</dbReference>
<dbReference type="AlphaFoldDB" id="A0AA88XMK1"/>
<reference evidence="10" key="1">
    <citation type="submission" date="2019-08" db="EMBL/GenBank/DDBJ databases">
        <title>The improved chromosome-level genome for the pearl oyster Pinctada fucata martensii using PacBio sequencing and Hi-C.</title>
        <authorList>
            <person name="Zheng Z."/>
        </authorList>
    </citation>
    <scope>NUCLEOTIDE SEQUENCE</scope>
    <source>
        <strain evidence="10">ZZ-2019</strain>
        <tissue evidence="10">Adductor muscle</tissue>
    </source>
</reference>
<evidence type="ECO:0000259" key="9">
    <source>
        <dbReference type="PROSITE" id="PS50119"/>
    </source>
</evidence>
<evidence type="ECO:0000256" key="5">
    <source>
        <dbReference type="PROSITE-ProRule" id="PRU00024"/>
    </source>
</evidence>
<accession>A0AA88XMK1</accession>
<dbReference type="InterPro" id="IPR001841">
    <property type="entry name" value="Znf_RING"/>
</dbReference>
<keyword evidence="3 5" id="KW-0863">Zinc-finger</keyword>
<feature type="domain" description="RING-type" evidence="8">
    <location>
        <begin position="21"/>
        <end position="64"/>
    </location>
</feature>